<keyword evidence="7" id="KW-0695">RNA-directed DNA polymerase</keyword>
<reference evidence="11 12" key="2">
    <citation type="submission" date="2019-01" db="EMBL/GenBank/DDBJ databases">
        <title>The decoding of complex shrimp genome reveals the adaptation for benthos swimmer, frequently molting mechanism and breeding impact on genome.</title>
        <authorList>
            <person name="Sun Y."/>
            <person name="Gao Y."/>
            <person name="Yu Y."/>
        </authorList>
    </citation>
    <scope>NUCLEOTIDE SEQUENCE [LARGE SCALE GENOMIC DNA]</scope>
    <source>
        <tissue evidence="11">Muscle</tissue>
    </source>
</reference>
<evidence type="ECO:0000256" key="6">
    <source>
        <dbReference type="ARBA" id="ARBA00022801"/>
    </source>
</evidence>
<keyword evidence="2" id="KW-0808">Transferase</keyword>
<dbReference type="Pfam" id="PF17921">
    <property type="entry name" value="Integrase_H2C2"/>
    <property type="match status" value="1"/>
</dbReference>
<dbReference type="GO" id="GO:0003964">
    <property type="term" value="F:RNA-directed DNA polymerase activity"/>
    <property type="evidence" value="ECO:0007669"/>
    <property type="project" value="UniProtKB-KW"/>
</dbReference>
<evidence type="ECO:0000256" key="5">
    <source>
        <dbReference type="ARBA" id="ARBA00022759"/>
    </source>
</evidence>
<dbReference type="InterPro" id="IPR050951">
    <property type="entry name" value="Retrovirus_Pol_polyprotein"/>
</dbReference>
<evidence type="ECO:0000313" key="11">
    <source>
        <dbReference type="EMBL" id="ROT73104.1"/>
    </source>
</evidence>
<dbReference type="Pfam" id="PF17917">
    <property type="entry name" value="RT_RNaseH"/>
    <property type="match status" value="1"/>
</dbReference>
<feature type="domain" description="Integrase zinc-binding" evidence="10">
    <location>
        <begin position="212"/>
        <end position="250"/>
    </location>
</feature>
<keyword evidence="3" id="KW-0548">Nucleotidyltransferase</keyword>
<dbReference type="Proteomes" id="UP000283509">
    <property type="component" value="Unassembled WGS sequence"/>
</dbReference>
<dbReference type="InterPro" id="IPR041588">
    <property type="entry name" value="Integrase_H2C2"/>
</dbReference>
<evidence type="ECO:0000259" key="9">
    <source>
        <dbReference type="Pfam" id="PF17917"/>
    </source>
</evidence>
<dbReference type="AlphaFoldDB" id="A0A3R7M678"/>
<evidence type="ECO:0000313" key="12">
    <source>
        <dbReference type="Proteomes" id="UP000283509"/>
    </source>
</evidence>
<gene>
    <name evidence="11" type="ORF">C7M84_008475</name>
</gene>
<reference evidence="11 12" key="1">
    <citation type="submission" date="2018-04" db="EMBL/GenBank/DDBJ databases">
        <authorList>
            <person name="Zhang X."/>
            <person name="Yuan J."/>
            <person name="Li F."/>
            <person name="Xiang J."/>
        </authorList>
    </citation>
    <scope>NUCLEOTIDE SEQUENCE [LARGE SCALE GENOMIC DNA]</scope>
    <source>
        <tissue evidence="11">Muscle</tissue>
    </source>
</reference>
<dbReference type="EC" id="2.7.7.49" evidence="1"/>
<feature type="domain" description="Reverse transcriptase RNase H-like" evidence="9">
    <location>
        <begin position="17"/>
        <end position="78"/>
    </location>
</feature>
<keyword evidence="12" id="KW-1185">Reference proteome</keyword>
<dbReference type="PANTHER" id="PTHR37984:SF5">
    <property type="entry name" value="PROTEIN NYNRIN-LIKE"/>
    <property type="match status" value="1"/>
</dbReference>
<dbReference type="EMBL" id="QCYY01002064">
    <property type="protein sequence ID" value="ROT73104.1"/>
    <property type="molecule type" value="Genomic_DNA"/>
</dbReference>
<dbReference type="InterPro" id="IPR041373">
    <property type="entry name" value="RT_RNaseH"/>
</dbReference>
<dbReference type="SUPFAM" id="SSF56672">
    <property type="entry name" value="DNA/RNA polymerases"/>
    <property type="match status" value="1"/>
</dbReference>
<name>A0A3R7M678_PENVA</name>
<comment type="caution">
    <text evidence="11">The sequence shown here is derived from an EMBL/GenBank/DDBJ whole genome shotgun (WGS) entry which is preliminary data.</text>
</comment>
<dbReference type="PANTHER" id="PTHR37984">
    <property type="entry name" value="PROTEIN CBG26694"/>
    <property type="match status" value="1"/>
</dbReference>
<sequence>MASCAPLPLQAGPSNPQSGRHTTDRELLAITYALRHFRELILGYKIEVHTDHSALTTALHGRDPHGRRARAIEVLAEYDVTIVYLPGRQNVVADALSRAPLPSPAELQACKSTPFPPSFAKRHEARTTAPVLANVANQPVDPPSEEEIRRAQREDPVYMDIIGKLERGEPLVPVRRLPVRQFYLADSGLLFRRATPKKIKGRRGLVRDVVVIPESLEPRVLQLVHESREAAHCGVYKAIQMARQRFFFPLLITKDIDLILKQAASHKLHPLFTLTDRVPFYSTLKSFLTIQYRTNISSISLPFDDISVLYFFQPSTATVTCKEALPDVVVTGIYVLPISCEIVTTSLFIPASHSYATDISVRGLNISPMKWYP</sequence>
<evidence type="ECO:0000256" key="2">
    <source>
        <dbReference type="ARBA" id="ARBA00022679"/>
    </source>
</evidence>
<dbReference type="OrthoDB" id="6350022at2759"/>
<dbReference type="CDD" id="cd09274">
    <property type="entry name" value="RNase_HI_RT_Ty3"/>
    <property type="match status" value="1"/>
</dbReference>
<evidence type="ECO:0000256" key="7">
    <source>
        <dbReference type="ARBA" id="ARBA00022918"/>
    </source>
</evidence>
<evidence type="ECO:0000256" key="4">
    <source>
        <dbReference type="ARBA" id="ARBA00022722"/>
    </source>
</evidence>
<dbReference type="STRING" id="6689.A0A3R7M678"/>
<protein>
    <recommendedName>
        <fullName evidence="1">RNA-directed DNA polymerase</fullName>
        <ecNumber evidence="1">2.7.7.49</ecNumber>
    </recommendedName>
</protein>
<proteinExistence type="predicted"/>
<evidence type="ECO:0000256" key="1">
    <source>
        <dbReference type="ARBA" id="ARBA00012493"/>
    </source>
</evidence>
<accession>A0A3R7M678</accession>
<keyword evidence="4" id="KW-0540">Nuclease</keyword>
<keyword evidence="5" id="KW-0255">Endonuclease</keyword>
<keyword evidence="6" id="KW-0378">Hydrolase</keyword>
<feature type="region of interest" description="Disordered" evidence="8">
    <location>
        <begin position="1"/>
        <end position="21"/>
    </location>
</feature>
<evidence type="ECO:0000256" key="8">
    <source>
        <dbReference type="SAM" id="MobiDB-lite"/>
    </source>
</evidence>
<organism evidence="11 12">
    <name type="scientific">Penaeus vannamei</name>
    <name type="common">Whiteleg shrimp</name>
    <name type="synonym">Litopenaeus vannamei</name>
    <dbReference type="NCBI Taxonomy" id="6689"/>
    <lineage>
        <taxon>Eukaryota</taxon>
        <taxon>Metazoa</taxon>
        <taxon>Ecdysozoa</taxon>
        <taxon>Arthropoda</taxon>
        <taxon>Crustacea</taxon>
        <taxon>Multicrustacea</taxon>
        <taxon>Malacostraca</taxon>
        <taxon>Eumalacostraca</taxon>
        <taxon>Eucarida</taxon>
        <taxon>Decapoda</taxon>
        <taxon>Dendrobranchiata</taxon>
        <taxon>Penaeoidea</taxon>
        <taxon>Penaeidae</taxon>
        <taxon>Penaeus</taxon>
    </lineage>
</organism>
<dbReference type="GO" id="GO:0004519">
    <property type="term" value="F:endonuclease activity"/>
    <property type="evidence" value="ECO:0007669"/>
    <property type="project" value="UniProtKB-KW"/>
</dbReference>
<evidence type="ECO:0000256" key="3">
    <source>
        <dbReference type="ARBA" id="ARBA00022695"/>
    </source>
</evidence>
<dbReference type="InterPro" id="IPR043502">
    <property type="entry name" value="DNA/RNA_pol_sf"/>
</dbReference>
<dbReference type="GO" id="GO:0016787">
    <property type="term" value="F:hydrolase activity"/>
    <property type="evidence" value="ECO:0007669"/>
    <property type="project" value="UniProtKB-KW"/>
</dbReference>
<evidence type="ECO:0000259" key="10">
    <source>
        <dbReference type="Pfam" id="PF17921"/>
    </source>
</evidence>
<dbReference type="Gene3D" id="1.10.340.70">
    <property type="match status" value="1"/>
</dbReference>